<gene>
    <name evidence="1" type="ORF">CEXT_743141</name>
</gene>
<comment type="caution">
    <text evidence="1">The sequence shown here is derived from an EMBL/GenBank/DDBJ whole genome shotgun (WGS) entry which is preliminary data.</text>
</comment>
<dbReference type="AlphaFoldDB" id="A0AAV4UJ77"/>
<accession>A0AAV4UJ77</accession>
<organism evidence="1 2">
    <name type="scientific">Caerostris extrusa</name>
    <name type="common">Bark spider</name>
    <name type="synonym">Caerostris bankana</name>
    <dbReference type="NCBI Taxonomy" id="172846"/>
    <lineage>
        <taxon>Eukaryota</taxon>
        <taxon>Metazoa</taxon>
        <taxon>Ecdysozoa</taxon>
        <taxon>Arthropoda</taxon>
        <taxon>Chelicerata</taxon>
        <taxon>Arachnida</taxon>
        <taxon>Araneae</taxon>
        <taxon>Araneomorphae</taxon>
        <taxon>Entelegynae</taxon>
        <taxon>Araneoidea</taxon>
        <taxon>Araneidae</taxon>
        <taxon>Caerostris</taxon>
    </lineage>
</organism>
<name>A0AAV4UJ77_CAEEX</name>
<proteinExistence type="predicted"/>
<evidence type="ECO:0000313" key="2">
    <source>
        <dbReference type="Proteomes" id="UP001054945"/>
    </source>
</evidence>
<dbReference type="EMBL" id="BPLR01012963">
    <property type="protein sequence ID" value="GIY57807.1"/>
    <property type="molecule type" value="Genomic_DNA"/>
</dbReference>
<evidence type="ECO:0000313" key="1">
    <source>
        <dbReference type="EMBL" id="GIY57807.1"/>
    </source>
</evidence>
<reference evidence="1 2" key="1">
    <citation type="submission" date="2021-06" db="EMBL/GenBank/DDBJ databases">
        <title>Caerostris extrusa draft genome.</title>
        <authorList>
            <person name="Kono N."/>
            <person name="Arakawa K."/>
        </authorList>
    </citation>
    <scope>NUCLEOTIDE SEQUENCE [LARGE SCALE GENOMIC DNA]</scope>
</reference>
<dbReference type="Proteomes" id="UP001054945">
    <property type="component" value="Unassembled WGS sequence"/>
</dbReference>
<keyword evidence="2" id="KW-1185">Reference proteome</keyword>
<sequence length="67" mass="8083">MEGQTLYLNRRDTNIRQFDLNVTFMPEHNVEKAADKQNDDTIEQRFPFSDDQPVKMFSETFRLWILT</sequence>
<protein>
    <submittedName>
        <fullName evidence="1">Uncharacterized protein</fullName>
    </submittedName>
</protein>